<comment type="cofactor">
    <cofactor evidence="10">
        <name>Zn(2+)</name>
        <dbReference type="ChEBI" id="CHEBI:29105"/>
    </cofactor>
    <text evidence="10">Binds 1 zinc ion per subunit.</text>
</comment>
<reference evidence="13" key="1">
    <citation type="submission" date="2019-10" db="EMBL/GenBank/DDBJ databases">
        <authorList>
            <person name="Paulsen S."/>
        </authorList>
    </citation>
    <scope>NUCLEOTIDE SEQUENCE</scope>
    <source>
        <strain evidence="13">LMG 19692</strain>
    </source>
</reference>
<feature type="domain" description="EngC GTPase" evidence="11">
    <location>
        <begin position="101"/>
        <end position="248"/>
    </location>
</feature>
<dbReference type="PANTHER" id="PTHR32120">
    <property type="entry name" value="SMALL RIBOSOMAL SUBUNIT BIOGENESIS GTPASE RSGA"/>
    <property type="match status" value="1"/>
</dbReference>
<comment type="subunit">
    <text evidence="10">Monomer. Associates with 30S ribosomal subunit, binds 16S rRNA.</text>
</comment>
<feature type="binding site" evidence="10">
    <location>
        <position position="273"/>
    </location>
    <ligand>
        <name>Zn(2+)</name>
        <dbReference type="ChEBI" id="CHEBI:29105"/>
    </ligand>
</feature>
<accession>A0A8I2H476</accession>
<dbReference type="NCBIfam" id="TIGR00157">
    <property type="entry name" value="ribosome small subunit-dependent GTPase A"/>
    <property type="match status" value="1"/>
</dbReference>
<dbReference type="Proteomes" id="UP000646877">
    <property type="component" value="Unassembled WGS sequence"/>
</dbReference>
<comment type="subcellular location">
    <subcellularLocation>
        <location evidence="10">Cytoplasm</location>
    </subcellularLocation>
</comment>
<dbReference type="HAMAP" id="MF_01820">
    <property type="entry name" value="GTPase_RsgA"/>
    <property type="match status" value="1"/>
</dbReference>
<evidence type="ECO:0000256" key="4">
    <source>
        <dbReference type="ARBA" id="ARBA00022730"/>
    </source>
</evidence>
<dbReference type="GO" id="GO:0005525">
    <property type="term" value="F:GTP binding"/>
    <property type="evidence" value="ECO:0007669"/>
    <property type="project" value="UniProtKB-UniRule"/>
</dbReference>
<comment type="similarity">
    <text evidence="10">Belongs to the TRAFAC class YlqF/YawG GTPase family. RsgA subfamily.</text>
</comment>
<feature type="domain" description="CP-type G" evidence="12">
    <location>
        <begin position="95"/>
        <end position="250"/>
    </location>
</feature>
<sequence length="347" mass="38983">MNTSYSPTQLGWQAFFQQQLTLTELESSNLGRVIAHHRSNYLIQLQSRQISLATHVSLPSMTVGDWVLLDENYQFIRLLSRKSVISRKAAGSKVAEQLIAANIDSLFIVCSLNQDFNLNRIERYLALANEAQVEPIVVLTKKDLVDGWQQQVQLVQELDPFLTVEAINALEPSSVECLKAWCSTGKTLSFVGSSGVGKSSLVNTLLGCKEQLTGSIREDDAKGRHTTTARSLHFMDNGSVLLDTPGMREIQLADCQQGISKTFAEIEVLESACRFSDCSHQNEPGCAVQQAIESGELEVRRFNNFIKLRSEHQRNNVSLKDKRDKERALAKKYRFVQSDTRRLKKGY</sequence>
<keyword evidence="8 10" id="KW-0694">RNA-binding</keyword>
<dbReference type="GeneID" id="98338643"/>
<keyword evidence="1 10" id="KW-0963">Cytoplasm</keyword>
<proteinExistence type="inferred from homology"/>
<dbReference type="EMBL" id="WEIA01000003">
    <property type="protein sequence ID" value="NLR20909.1"/>
    <property type="molecule type" value="Genomic_DNA"/>
</dbReference>
<evidence type="ECO:0000313" key="16">
    <source>
        <dbReference type="Proteomes" id="UP001304419"/>
    </source>
</evidence>
<feature type="binding site" evidence="10">
    <location>
        <position position="286"/>
    </location>
    <ligand>
        <name>Zn(2+)</name>
        <dbReference type="ChEBI" id="CHEBI:29105"/>
    </ligand>
</feature>
<dbReference type="Pfam" id="PF03193">
    <property type="entry name" value="RsgA_GTPase"/>
    <property type="match status" value="1"/>
</dbReference>
<evidence type="ECO:0000256" key="2">
    <source>
        <dbReference type="ARBA" id="ARBA00022517"/>
    </source>
</evidence>
<feature type="binding site" evidence="10">
    <location>
        <begin position="140"/>
        <end position="143"/>
    </location>
    <ligand>
        <name>GTP</name>
        <dbReference type="ChEBI" id="CHEBI:37565"/>
    </ligand>
</feature>
<dbReference type="AlphaFoldDB" id="A0A8I2H476"/>
<evidence type="ECO:0000313" key="13">
    <source>
        <dbReference type="EMBL" id="NLR20909.1"/>
    </source>
</evidence>
<dbReference type="EC" id="3.6.1.-" evidence="10"/>
<dbReference type="PANTHER" id="PTHR32120:SF10">
    <property type="entry name" value="SMALL RIBOSOMAL SUBUNIT BIOGENESIS GTPASE RSGA"/>
    <property type="match status" value="1"/>
</dbReference>
<evidence type="ECO:0000313" key="15">
    <source>
        <dbReference type="Proteomes" id="UP000646877"/>
    </source>
</evidence>
<dbReference type="GO" id="GO:0005737">
    <property type="term" value="C:cytoplasm"/>
    <property type="evidence" value="ECO:0007669"/>
    <property type="project" value="UniProtKB-SubCell"/>
</dbReference>
<evidence type="ECO:0000256" key="7">
    <source>
        <dbReference type="ARBA" id="ARBA00022833"/>
    </source>
</evidence>
<feature type="binding site" evidence="10">
    <location>
        <begin position="192"/>
        <end position="200"/>
    </location>
    <ligand>
        <name>GTP</name>
        <dbReference type="ChEBI" id="CHEBI:37565"/>
    </ligand>
</feature>
<keyword evidence="6 10" id="KW-0378">Hydrolase</keyword>
<dbReference type="InterPro" id="IPR004881">
    <property type="entry name" value="Ribosome_biogen_GTPase_RsgA"/>
</dbReference>
<dbReference type="GO" id="GO:0003924">
    <property type="term" value="F:GTPase activity"/>
    <property type="evidence" value="ECO:0007669"/>
    <property type="project" value="UniProtKB-UniRule"/>
</dbReference>
<dbReference type="InterPro" id="IPR027417">
    <property type="entry name" value="P-loop_NTPase"/>
</dbReference>
<dbReference type="PROSITE" id="PS50936">
    <property type="entry name" value="ENGC_GTPASE"/>
    <property type="match status" value="1"/>
</dbReference>
<keyword evidence="9 10" id="KW-0342">GTP-binding</keyword>
<dbReference type="InterPro" id="IPR030378">
    <property type="entry name" value="G_CP_dom"/>
</dbReference>
<evidence type="ECO:0000259" key="11">
    <source>
        <dbReference type="PROSITE" id="PS50936"/>
    </source>
</evidence>
<reference evidence="14 16" key="2">
    <citation type="submission" date="2023-10" db="EMBL/GenBank/DDBJ databases">
        <title>To unveil natural product biosynthetic capacity in Pseudoalteromonas.</title>
        <authorList>
            <person name="Wang J."/>
        </authorList>
    </citation>
    <scope>NUCLEOTIDE SEQUENCE [LARGE SCALE GENOMIC DNA]</scope>
    <source>
        <strain evidence="14 16">DSM 15914</strain>
    </source>
</reference>
<keyword evidence="7 10" id="KW-0862">Zinc</keyword>
<protein>
    <recommendedName>
        <fullName evidence="10">Small ribosomal subunit biogenesis GTPase RsgA</fullName>
        <ecNumber evidence="10">3.6.1.-</ecNumber>
    </recommendedName>
</protein>
<dbReference type="RefSeq" id="WP_130127657.1">
    <property type="nucleotide sequence ID" value="NZ_CBCSDF010000004.1"/>
</dbReference>
<keyword evidence="16" id="KW-1185">Reference proteome</keyword>
<evidence type="ECO:0000256" key="3">
    <source>
        <dbReference type="ARBA" id="ARBA00022723"/>
    </source>
</evidence>
<organism evidence="13 15">
    <name type="scientific">Pseudoalteromonas maricaloris</name>
    <dbReference type="NCBI Taxonomy" id="184924"/>
    <lineage>
        <taxon>Bacteria</taxon>
        <taxon>Pseudomonadati</taxon>
        <taxon>Pseudomonadota</taxon>
        <taxon>Gammaproteobacteria</taxon>
        <taxon>Alteromonadales</taxon>
        <taxon>Pseudoalteromonadaceae</taxon>
        <taxon>Pseudoalteromonas</taxon>
    </lineage>
</organism>
<keyword evidence="3 10" id="KW-0479">Metal-binding</keyword>
<dbReference type="GO" id="GO:0046872">
    <property type="term" value="F:metal ion binding"/>
    <property type="evidence" value="ECO:0007669"/>
    <property type="project" value="UniProtKB-KW"/>
</dbReference>
<evidence type="ECO:0000256" key="6">
    <source>
        <dbReference type="ARBA" id="ARBA00022801"/>
    </source>
</evidence>
<gene>
    <name evidence="10 13" type="primary">rsgA</name>
    <name evidence="13" type="ORF">F9Y85_06170</name>
    <name evidence="14" type="ORF">R5H13_23515</name>
</gene>
<dbReference type="SUPFAM" id="SSF52540">
    <property type="entry name" value="P-loop containing nucleoside triphosphate hydrolases"/>
    <property type="match status" value="1"/>
</dbReference>
<dbReference type="Gene3D" id="1.10.40.50">
    <property type="entry name" value="Probable gtpase engc, domain 3"/>
    <property type="match status" value="1"/>
</dbReference>
<dbReference type="InterPro" id="IPR010914">
    <property type="entry name" value="RsgA_GTPase_dom"/>
</dbReference>
<evidence type="ECO:0000256" key="1">
    <source>
        <dbReference type="ARBA" id="ARBA00022490"/>
    </source>
</evidence>
<dbReference type="PROSITE" id="PS51721">
    <property type="entry name" value="G_CP"/>
    <property type="match status" value="1"/>
</dbReference>
<keyword evidence="5 10" id="KW-0547">Nucleotide-binding</keyword>
<dbReference type="GO" id="GO:0042274">
    <property type="term" value="P:ribosomal small subunit biogenesis"/>
    <property type="evidence" value="ECO:0007669"/>
    <property type="project" value="UniProtKB-UniRule"/>
</dbReference>
<evidence type="ECO:0000313" key="14">
    <source>
        <dbReference type="EMBL" id="WOX30851.1"/>
    </source>
</evidence>
<evidence type="ECO:0000256" key="9">
    <source>
        <dbReference type="ARBA" id="ARBA00023134"/>
    </source>
</evidence>
<dbReference type="GO" id="GO:0019843">
    <property type="term" value="F:rRNA binding"/>
    <property type="evidence" value="ECO:0007669"/>
    <property type="project" value="UniProtKB-KW"/>
</dbReference>
<evidence type="ECO:0000256" key="10">
    <source>
        <dbReference type="HAMAP-Rule" id="MF_01820"/>
    </source>
</evidence>
<dbReference type="EMBL" id="CP137579">
    <property type="protein sequence ID" value="WOX30851.1"/>
    <property type="molecule type" value="Genomic_DNA"/>
</dbReference>
<keyword evidence="4 10" id="KW-0699">rRNA-binding</keyword>
<name>A0A8I2H476_9GAMM</name>
<feature type="binding site" evidence="10">
    <location>
        <position position="278"/>
    </location>
    <ligand>
        <name>Zn(2+)</name>
        <dbReference type="ChEBI" id="CHEBI:29105"/>
    </ligand>
</feature>
<evidence type="ECO:0000259" key="12">
    <source>
        <dbReference type="PROSITE" id="PS51721"/>
    </source>
</evidence>
<feature type="binding site" evidence="10">
    <location>
        <position position="280"/>
    </location>
    <ligand>
        <name>Zn(2+)</name>
        <dbReference type="ChEBI" id="CHEBI:29105"/>
    </ligand>
</feature>
<keyword evidence="2 10" id="KW-0690">Ribosome biogenesis</keyword>
<dbReference type="CDD" id="cd01854">
    <property type="entry name" value="YjeQ_EngC"/>
    <property type="match status" value="1"/>
</dbReference>
<evidence type="ECO:0000256" key="8">
    <source>
        <dbReference type="ARBA" id="ARBA00022884"/>
    </source>
</evidence>
<dbReference type="Proteomes" id="UP001304419">
    <property type="component" value="Chromosome 2"/>
</dbReference>
<comment type="function">
    <text evidence="10">One of several proteins that assist in the late maturation steps of the functional core of the 30S ribosomal subunit. Helps release RbfA from mature subunits. May play a role in the assembly of ribosomal proteins into the subunit. Circularly permuted GTPase that catalyzes slow GTP hydrolysis, GTPase activity is stimulated by the 30S ribosomal subunit.</text>
</comment>
<dbReference type="Gene3D" id="3.40.50.300">
    <property type="entry name" value="P-loop containing nucleotide triphosphate hydrolases"/>
    <property type="match status" value="1"/>
</dbReference>
<evidence type="ECO:0000256" key="5">
    <source>
        <dbReference type="ARBA" id="ARBA00022741"/>
    </source>
</evidence>